<name>A0AA40DE15_9PEZI</name>
<evidence type="ECO:0000259" key="2">
    <source>
        <dbReference type="Pfam" id="PF25000"/>
    </source>
</evidence>
<feature type="domain" description="DUF7779" evidence="2">
    <location>
        <begin position="295"/>
        <end position="375"/>
    </location>
</feature>
<accession>A0AA40DE15</accession>
<dbReference type="AlphaFoldDB" id="A0AA40DE15"/>
<dbReference type="PANTHER" id="PTHR35205">
    <property type="entry name" value="NB-ARC AND TPR DOMAIN PROTEIN"/>
    <property type="match status" value="1"/>
</dbReference>
<protein>
    <submittedName>
        <fullName evidence="3">P-loop containing nucleoside triphosphate hydrolase protein</fullName>
    </submittedName>
</protein>
<organism evidence="3 4">
    <name type="scientific">Cercophora samala</name>
    <dbReference type="NCBI Taxonomy" id="330535"/>
    <lineage>
        <taxon>Eukaryota</taxon>
        <taxon>Fungi</taxon>
        <taxon>Dikarya</taxon>
        <taxon>Ascomycota</taxon>
        <taxon>Pezizomycotina</taxon>
        <taxon>Sordariomycetes</taxon>
        <taxon>Sordariomycetidae</taxon>
        <taxon>Sordariales</taxon>
        <taxon>Lasiosphaeriaceae</taxon>
        <taxon>Cercophora</taxon>
    </lineage>
</organism>
<reference evidence="3" key="1">
    <citation type="submission" date="2023-06" db="EMBL/GenBank/DDBJ databases">
        <title>Genome-scale phylogeny and comparative genomics of the fungal order Sordariales.</title>
        <authorList>
            <consortium name="Lawrence Berkeley National Laboratory"/>
            <person name="Hensen N."/>
            <person name="Bonometti L."/>
            <person name="Westerberg I."/>
            <person name="Brannstrom I.O."/>
            <person name="Guillou S."/>
            <person name="Cros-Aarteil S."/>
            <person name="Calhoun S."/>
            <person name="Haridas S."/>
            <person name="Kuo A."/>
            <person name="Mondo S."/>
            <person name="Pangilinan J."/>
            <person name="Riley R."/>
            <person name="Labutti K."/>
            <person name="Andreopoulos B."/>
            <person name="Lipzen A."/>
            <person name="Chen C."/>
            <person name="Yanf M."/>
            <person name="Daum C."/>
            <person name="Ng V."/>
            <person name="Clum A."/>
            <person name="Steindorff A."/>
            <person name="Ohm R."/>
            <person name="Martin F."/>
            <person name="Silar P."/>
            <person name="Natvig D."/>
            <person name="Lalanne C."/>
            <person name="Gautier V."/>
            <person name="Ament-Velasquez S.L."/>
            <person name="Kruys A."/>
            <person name="Hutchinson M.I."/>
            <person name="Powell A.J."/>
            <person name="Barry K."/>
            <person name="Miller A.N."/>
            <person name="Grigoriev I.V."/>
            <person name="Debuchy R."/>
            <person name="Gladieux P."/>
            <person name="Thoren M.H."/>
            <person name="Johannesson H."/>
        </authorList>
    </citation>
    <scope>NUCLEOTIDE SEQUENCE</scope>
    <source>
        <strain evidence="3">CBS 307.81</strain>
    </source>
</reference>
<comment type="caution">
    <text evidence="3">The sequence shown here is derived from an EMBL/GenBank/DDBJ whole genome shotgun (WGS) entry which is preliminary data.</text>
</comment>
<keyword evidence="4" id="KW-1185">Reference proteome</keyword>
<dbReference type="InterPro" id="IPR011990">
    <property type="entry name" value="TPR-like_helical_dom_sf"/>
</dbReference>
<dbReference type="SUPFAM" id="SSF48452">
    <property type="entry name" value="TPR-like"/>
    <property type="match status" value="1"/>
</dbReference>
<dbReference type="InterPro" id="IPR027417">
    <property type="entry name" value="P-loop_NTPase"/>
</dbReference>
<feature type="domain" description="NB-ARC" evidence="1">
    <location>
        <begin position="36"/>
        <end position="171"/>
    </location>
</feature>
<evidence type="ECO:0000313" key="3">
    <source>
        <dbReference type="EMBL" id="KAK0673213.1"/>
    </source>
</evidence>
<dbReference type="Gene3D" id="3.40.50.300">
    <property type="entry name" value="P-loop containing nucleotide triphosphate hydrolases"/>
    <property type="match status" value="1"/>
</dbReference>
<dbReference type="Pfam" id="PF00931">
    <property type="entry name" value="NB-ARC"/>
    <property type="match status" value="1"/>
</dbReference>
<sequence length="771" mass="86664">MASLPKKEQSPSLSRILEIPYYQLPAGPNPRFVGRDAELNEIHSRLTQQTSENCAASLALCGMAGVGKTQVALHYALKHMDDYQVILWFDASDEASLEKSFSDAAFHLNIPGASLDADNQNKACFISLMSWLHYTEQRWLLIYDGAESPEVVAKFWNPSKKGSILLTSRRRVFAVQPANGGIEILPFPTDVGADYAFDIITSLQPKDPKLVTPVFAQDEFDATLELSKRLGGHPLALTQASSLAWKRGMTAKAMLEFYKEDPESFHQTTNPDLLHAGYSLPISQVFFRSPRPFTNGALLLLSIMCFLQLEGIPEDIFYFPRDANLPRVLRFLSNKREMGKYIAELVDNSLVRRSDGQLSVHRLIQIEALRYLGDEDRLTAFKVATKLLCYVFPRPQDEQFVNSNDLRTCSKYFPHVYAMRDMYLDRYGKEVEKMASARPQSKEEIVELPVSEELCILLGSASWYCVEVYEHDEVELTLNTALNIAFYTRLTETDPQYYAQLCDCASRLRQQEGDFDTALKKAQEGQRLRTGLNRGRWLSLNSLGNVYFSQGKYNVALETYQQCRASYMSEANVRRLDILHPPPPAHYALCVNKLNIGRTLTVLGRHEEAAVALNEASELNKDPLMSIRIQYHQGLLDRASGNLTKAVSGLKAAIESIKGIEPYPSMLDGACHYKIGCILLQQGKNALSYLQQSYEIHGRRASHPCEVVRVCVKLSEALSATLELNNITFAAKIRRYVLECIGRITGSAGSAAEEVVMNEEFLDSLVDGQLR</sequence>
<dbReference type="Pfam" id="PF13181">
    <property type="entry name" value="TPR_8"/>
    <property type="match status" value="1"/>
</dbReference>
<dbReference type="InterPro" id="IPR002182">
    <property type="entry name" value="NB-ARC"/>
</dbReference>
<dbReference type="PANTHER" id="PTHR35205:SF1">
    <property type="entry name" value="ZU5 DOMAIN-CONTAINING PROTEIN"/>
    <property type="match status" value="1"/>
</dbReference>
<dbReference type="InterPro" id="IPR056681">
    <property type="entry name" value="DUF7779"/>
</dbReference>
<dbReference type="Proteomes" id="UP001174997">
    <property type="component" value="Unassembled WGS sequence"/>
</dbReference>
<dbReference type="EMBL" id="JAULSY010000008">
    <property type="protein sequence ID" value="KAK0673213.1"/>
    <property type="molecule type" value="Genomic_DNA"/>
</dbReference>
<dbReference type="SUPFAM" id="SSF52540">
    <property type="entry name" value="P-loop containing nucleoside triphosphate hydrolases"/>
    <property type="match status" value="1"/>
</dbReference>
<keyword evidence="3" id="KW-0378">Hydrolase</keyword>
<dbReference type="Gene3D" id="1.25.40.10">
    <property type="entry name" value="Tetratricopeptide repeat domain"/>
    <property type="match status" value="1"/>
</dbReference>
<proteinExistence type="predicted"/>
<evidence type="ECO:0000259" key="1">
    <source>
        <dbReference type="Pfam" id="PF00931"/>
    </source>
</evidence>
<gene>
    <name evidence="3" type="ORF">QBC41DRAFT_242134</name>
</gene>
<dbReference type="Pfam" id="PF25000">
    <property type="entry name" value="DUF7779"/>
    <property type="match status" value="1"/>
</dbReference>
<dbReference type="GO" id="GO:0016787">
    <property type="term" value="F:hydrolase activity"/>
    <property type="evidence" value="ECO:0007669"/>
    <property type="project" value="UniProtKB-KW"/>
</dbReference>
<dbReference type="InterPro" id="IPR019734">
    <property type="entry name" value="TPR_rpt"/>
</dbReference>
<evidence type="ECO:0000313" key="4">
    <source>
        <dbReference type="Proteomes" id="UP001174997"/>
    </source>
</evidence>